<dbReference type="AlphaFoldDB" id="A0A397UZP1"/>
<dbReference type="Proteomes" id="UP000266673">
    <property type="component" value="Unassembled WGS sequence"/>
</dbReference>
<gene>
    <name evidence="1" type="ORF">C2G38_2041630</name>
</gene>
<reference evidence="1 2" key="1">
    <citation type="submission" date="2018-06" db="EMBL/GenBank/DDBJ databases">
        <title>Comparative genomics reveals the genomic features of Rhizophagus irregularis, R. cerebriforme, R. diaphanum and Gigaspora rosea, and their symbiotic lifestyle signature.</title>
        <authorList>
            <person name="Morin E."/>
            <person name="San Clemente H."/>
            <person name="Chen E.C.H."/>
            <person name="De La Providencia I."/>
            <person name="Hainaut M."/>
            <person name="Kuo A."/>
            <person name="Kohler A."/>
            <person name="Murat C."/>
            <person name="Tang N."/>
            <person name="Roy S."/>
            <person name="Loubradou J."/>
            <person name="Henrissat B."/>
            <person name="Grigoriev I.V."/>
            <person name="Corradi N."/>
            <person name="Roux C."/>
            <person name="Martin F.M."/>
        </authorList>
    </citation>
    <scope>NUCLEOTIDE SEQUENCE [LARGE SCALE GENOMIC DNA]</scope>
    <source>
        <strain evidence="1 2">DAOM 194757</strain>
    </source>
</reference>
<evidence type="ECO:0000313" key="1">
    <source>
        <dbReference type="EMBL" id="RIB12676.1"/>
    </source>
</evidence>
<proteinExistence type="predicted"/>
<protein>
    <submittedName>
        <fullName evidence="1">Uncharacterized protein</fullName>
    </submittedName>
</protein>
<evidence type="ECO:0000313" key="2">
    <source>
        <dbReference type="Proteomes" id="UP000266673"/>
    </source>
</evidence>
<name>A0A397UZP1_9GLOM</name>
<dbReference type="EMBL" id="QKWP01001000">
    <property type="protein sequence ID" value="RIB12676.1"/>
    <property type="molecule type" value="Genomic_DNA"/>
</dbReference>
<comment type="caution">
    <text evidence="1">The sequence shown here is derived from an EMBL/GenBank/DDBJ whole genome shotgun (WGS) entry which is preliminary data.</text>
</comment>
<organism evidence="1 2">
    <name type="scientific">Gigaspora rosea</name>
    <dbReference type="NCBI Taxonomy" id="44941"/>
    <lineage>
        <taxon>Eukaryota</taxon>
        <taxon>Fungi</taxon>
        <taxon>Fungi incertae sedis</taxon>
        <taxon>Mucoromycota</taxon>
        <taxon>Glomeromycotina</taxon>
        <taxon>Glomeromycetes</taxon>
        <taxon>Diversisporales</taxon>
        <taxon>Gigasporaceae</taxon>
        <taxon>Gigaspora</taxon>
    </lineage>
</organism>
<accession>A0A397UZP1</accession>
<keyword evidence="2" id="KW-1185">Reference proteome</keyword>
<sequence length="239" mass="28115">MARSKARNRKIKKKLQGSHEDMIVIRNLYEKEFEDNRVLTDQWNMVAQSKLVINIDNHITSCGSYNRFLKWQDELLKQEELLPDGLLFVAFDNKQKGQKNYLDRGFNMIKLDELFNISAQMQEVIDEELRSYLAKVLKLLSEEKLLSTNIIDSLVASTPTYTAKMKTCPSCNLKTIKNKKNDQIAKRNYPRWLKSKKSKAIDLKRYAICQCYHTENQLSYFKKCADHHNSWDSICSTYR</sequence>